<keyword evidence="1" id="KW-1133">Transmembrane helix</keyword>
<feature type="transmembrane region" description="Helical" evidence="1">
    <location>
        <begin position="9"/>
        <end position="27"/>
    </location>
</feature>
<evidence type="ECO:0000313" key="3">
    <source>
        <dbReference type="EMBL" id="MBW8725516.1"/>
    </source>
</evidence>
<accession>A0A952FJH3</accession>
<dbReference type="InterPro" id="IPR013974">
    <property type="entry name" value="SAF"/>
</dbReference>
<dbReference type="CDD" id="cd11614">
    <property type="entry name" value="SAF_CpaB_FlgA_like"/>
    <property type="match status" value="1"/>
</dbReference>
<keyword evidence="1" id="KW-0812">Transmembrane</keyword>
<dbReference type="NCBIfam" id="TIGR03177">
    <property type="entry name" value="pilus_cpaB"/>
    <property type="match status" value="1"/>
</dbReference>
<gene>
    <name evidence="3" type="primary">cpaB</name>
    <name evidence="3" type="ORF">JF625_10225</name>
</gene>
<proteinExistence type="predicted"/>
<reference evidence="3" key="1">
    <citation type="submission" date="2020-06" db="EMBL/GenBank/DDBJ databases">
        <title>Stable isotope informed genome-resolved metagenomics uncovers potential trophic interactions in rhizosphere soil.</title>
        <authorList>
            <person name="Starr E.P."/>
            <person name="Shi S."/>
            <person name="Blazewicz S.J."/>
            <person name="Koch B.J."/>
            <person name="Probst A.J."/>
            <person name="Hungate B.A."/>
            <person name="Pett-Ridge J."/>
            <person name="Firestone M.K."/>
            <person name="Banfield J.F."/>
        </authorList>
    </citation>
    <scope>NUCLEOTIDE SEQUENCE</scope>
    <source>
        <strain evidence="3">YM_69_17</strain>
    </source>
</reference>
<dbReference type="Pfam" id="PF08666">
    <property type="entry name" value="SAF"/>
    <property type="match status" value="1"/>
</dbReference>
<organism evidence="3 4">
    <name type="scientific">Inquilinus limosus</name>
    <dbReference type="NCBI Taxonomy" id="171674"/>
    <lineage>
        <taxon>Bacteria</taxon>
        <taxon>Pseudomonadati</taxon>
        <taxon>Pseudomonadota</taxon>
        <taxon>Alphaproteobacteria</taxon>
        <taxon>Rhodospirillales</taxon>
        <taxon>Rhodospirillaceae</taxon>
        <taxon>Inquilinus</taxon>
    </lineage>
</organism>
<dbReference type="InterPro" id="IPR017592">
    <property type="entry name" value="Pilus_assmbl_Flp-typ_CpaB"/>
</dbReference>
<comment type="caution">
    <text evidence="3">The sequence shown here is derived from an EMBL/GenBank/DDBJ whole genome shotgun (WGS) entry which is preliminary data.</text>
</comment>
<dbReference type="SMART" id="SM00858">
    <property type="entry name" value="SAF"/>
    <property type="match status" value="1"/>
</dbReference>
<evidence type="ECO:0000259" key="2">
    <source>
        <dbReference type="SMART" id="SM00858"/>
    </source>
</evidence>
<feature type="domain" description="SAF" evidence="2">
    <location>
        <begin position="53"/>
        <end position="114"/>
    </location>
</feature>
<dbReference type="InterPro" id="IPR031571">
    <property type="entry name" value="RcpC_dom"/>
</dbReference>
<dbReference type="AlphaFoldDB" id="A0A952FJH3"/>
<evidence type="ECO:0000313" key="4">
    <source>
        <dbReference type="Proteomes" id="UP000700706"/>
    </source>
</evidence>
<name>A0A952FJH3_9PROT</name>
<keyword evidence="1" id="KW-0472">Membrane</keyword>
<dbReference type="Pfam" id="PF16976">
    <property type="entry name" value="RcpC"/>
    <property type="match status" value="1"/>
</dbReference>
<dbReference type="Gene3D" id="3.90.1210.10">
    <property type="entry name" value="Antifreeze-like/N-acetylneuraminic acid synthase C-terminal domain"/>
    <property type="match status" value="1"/>
</dbReference>
<protein>
    <submittedName>
        <fullName evidence="3">Flp pilus assembly protein CpaB</fullName>
    </submittedName>
</protein>
<dbReference type="Proteomes" id="UP000700706">
    <property type="component" value="Unassembled WGS sequence"/>
</dbReference>
<dbReference type="EMBL" id="JAEKLZ010000174">
    <property type="protein sequence ID" value="MBW8725516.1"/>
    <property type="molecule type" value="Genomic_DNA"/>
</dbReference>
<evidence type="ECO:0000256" key="1">
    <source>
        <dbReference type="SAM" id="Phobius"/>
    </source>
</evidence>
<sequence length="305" mass="31912">MNTNALTRAYLVLGGLGAVSLIGYGAYKTYVPAPSISTPAPVAQPTSADVRLFGVMTAARFIARGQVIAREDVATTSVAGSMPQGARTAIGDVVGKVATADILPQQLLLDSTMSADPAKAGLAALVPAGYRAISILTNDEIAVSQFIRPGDKVDIQLVLPDTVFAKQGVTDRPETDISEARTVLQDVLVLTVGVTLGDPTLAQTAAEQAASTSGRRNDPSRTISLAMTPEQIARFALARSLGTFYLSLRGPDDLQLIGDNTAKLSDIRGPTPPPSAPAVPQKRPIELIVGDRTQLIYPKTSGEPR</sequence>